<gene>
    <name evidence="2" type="ORF">GCM10023307_01220</name>
</gene>
<keyword evidence="3" id="KW-1185">Reference proteome</keyword>
<dbReference type="EMBL" id="BAABJE010000001">
    <property type="protein sequence ID" value="GAA4780929.1"/>
    <property type="molecule type" value="Genomic_DNA"/>
</dbReference>
<feature type="transmembrane region" description="Helical" evidence="1">
    <location>
        <begin position="57"/>
        <end position="79"/>
    </location>
</feature>
<comment type="caution">
    <text evidence="2">The sequence shown here is derived from an EMBL/GenBank/DDBJ whole genome shotgun (WGS) entry which is preliminary data.</text>
</comment>
<keyword evidence="1" id="KW-1133">Transmembrane helix</keyword>
<protein>
    <submittedName>
        <fullName evidence="2">Uncharacterized protein</fullName>
    </submittedName>
</protein>
<name>A0ABP9AHF6_9GAMM</name>
<evidence type="ECO:0000313" key="3">
    <source>
        <dbReference type="Proteomes" id="UP001499959"/>
    </source>
</evidence>
<dbReference type="Proteomes" id="UP001499959">
    <property type="component" value="Unassembled WGS sequence"/>
</dbReference>
<feature type="transmembrane region" description="Helical" evidence="1">
    <location>
        <begin position="99"/>
        <end position="117"/>
    </location>
</feature>
<organism evidence="2 3">
    <name type="scientific">Lysobacter hankyongensis</name>
    <dbReference type="NCBI Taxonomy" id="1176535"/>
    <lineage>
        <taxon>Bacteria</taxon>
        <taxon>Pseudomonadati</taxon>
        <taxon>Pseudomonadota</taxon>
        <taxon>Gammaproteobacteria</taxon>
        <taxon>Lysobacterales</taxon>
        <taxon>Lysobacteraceae</taxon>
        <taxon>Lysobacter</taxon>
    </lineage>
</organism>
<evidence type="ECO:0000256" key="1">
    <source>
        <dbReference type="SAM" id="Phobius"/>
    </source>
</evidence>
<reference evidence="3" key="1">
    <citation type="journal article" date="2019" name="Int. J. Syst. Evol. Microbiol.">
        <title>The Global Catalogue of Microorganisms (GCM) 10K type strain sequencing project: providing services to taxonomists for standard genome sequencing and annotation.</title>
        <authorList>
            <consortium name="The Broad Institute Genomics Platform"/>
            <consortium name="The Broad Institute Genome Sequencing Center for Infectious Disease"/>
            <person name="Wu L."/>
            <person name="Ma J."/>
        </authorList>
    </citation>
    <scope>NUCLEOTIDE SEQUENCE [LARGE SCALE GENOMIC DNA]</scope>
    <source>
        <strain evidence="3">JCM 18204</strain>
    </source>
</reference>
<keyword evidence="1" id="KW-0812">Transmembrane</keyword>
<sequence length="241" mass="26593">MTYRALDADAIIATCARLNARIDERFRDSGLSKVAKEVLAVSRETTDRITEIRLPNWWIRGASALAVLIVVALLFALAMSASMPKTGLELFPLLQVVESAVNDVIFLGIAVFFLSTLETRLKRRKSLRALHQLRSLAHVIDMHQLTKDPEQLVSPACSTPSSPQRALNAFELGRYLDYCTEMLAILSKLAALHAQDLDDPEVLGAVNDIQGLTTGLSSNIWQKIVILDNLRMRGATVADAR</sequence>
<accession>A0ABP9AHF6</accession>
<proteinExistence type="predicted"/>
<keyword evidence="1" id="KW-0472">Membrane</keyword>
<dbReference type="RefSeq" id="WP_345301336.1">
    <property type="nucleotide sequence ID" value="NZ_BAABJE010000001.1"/>
</dbReference>
<evidence type="ECO:0000313" key="2">
    <source>
        <dbReference type="EMBL" id="GAA4780929.1"/>
    </source>
</evidence>